<dbReference type="OrthoDB" id="6075577at2759"/>
<dbReference type="SMART" id="SM00255">
    <property type="entry name" value="TIR"/>
    <property type="match status" value="1"/>
</dbReference>
<dbReference type="InterPro" id="IPR000157">
    <property type="entry name" value="TIR_dom"/>
</dbReference>
<feature type="compositionally biased region" description="Polar residues" evidence="1">
    <location>
        <begin position="866"/>
        <end position="888"/>
    </location>
</feature>
<keyword evidence="3" id="KW-1185">Reference proteome</keyword>
<dbReference type="OMA" id="MKVHTEM"/>
<dbReference type="SUPFAM" id="SSF52200">
    <property type="entry name" value="Toll/Interleukin receptor TIR domain"/>
    <property type="match status" value="3"/>
</dbReference>
<feature type="compositionally biased region" description="Polar residues" evidence="1">
    <location>
        <begin position="905"/>
        <end position="914"/>
    </location>
</feature>
<dbReference type="GO" id="GO:0007165">
    <property type="term" value="P:signal transduction"/>
    <property type="evidence" value="ECO:0007669"/>
    <property type="project" value="InterPro"/>
</dbReference>
<reference evidence="4" key="1">
    <citation type="submission" date="2025-08" db="UniProtKB">
        <authorList>
            <consortium name="RefSeq"/>
        </authorList>
    </citation>
    <scope>IDENTIFICATION</scope>
</reference>
<dbReference type="RefSeq" id="XP_022091443.1">
    <property type="nucleotide sequence ID" value="XM_022235751.1"/>
</dbReference>
<feature type="compositionally biased region" description="Basic and acidic residues" evidence="1">
    <location>
        <begin position="893"/>
        <end position="904"/>
    </location>
</feature>
<evidence type="ECO:0000259" key="2">
    <source>
        <dbReference type="PROSITE" id="PS50104"/>
    </source>
</evidence>
<feature type="compositionally biased region" description="Basic and acidic residues" evidence="1">
    <location>
        <begin position="921"/>
        <end position="937"/>
    </location>
</feature>
<gene>
    <name evidence="4" type="primary">LOC110979712</name>
</gene>
<dbReference type="AlphaFoldDB" id="A0A8B7YDW1"/>
<feature type="domain" description="TIR" evidence="2">
    <location>
        <begin position="382"/>
        <end position="539"/>
    </location>
</feature>
<feature type="domain" description="TIR" evidence="2">
    <location>
        <begin position="220"/>
        <end position="363"/>
    </location>
</feature>
<dbReference type="PROSITE" id="PS50104">
    <property type="entry name" value="TIR"/>
    <property type="match status" value="2"/>
</dbReference>
<evidence type="ECO:0000256" key="1">
    <source>
        <dbReference type="SAM" id="MobiDB-lite"/>
    </source>
</evidence>
<proteinExistence type="predicted"/>
<feature type="region of interest" description="Disordered" evidence="1">
    <location>
        <begin position="849"/>
        <end position="937"/>
    </location>
</feature>
<name>A0A8B7YDW1_ACAPL</name>
<dbReference type="Gene3D" id="3.40.50.10140">
    <property type="entry name" value="Toll/interleukin-1 receptor homology (TIR) domain"/>
    <property type="match status" value="2"/>
</dbReference>
<organism evidence="3 4">
    <name type="scientific">Acanthaster planci</name>
    <name type="common">Crown-of-thorns starfish</name>
    <dbReference type="NCBI Taxonomy" id="133434"/>
    <lineage>
        <taxon>Eukaryota</taxon>
        <taxon>Metazoa</taxon>
        <taxon>Echinodermata</taxon>
        <taxon>Eleutherozoa</taxon>
        <taxon>Asterozoa</taxon>
        <taxon>Asteroidea</taxon>
        <taxon>Valvatacea</taxon>
        <taxon>Valvatida</taxon>
        <taxon>Acanthasteridae</taxon>
        <taxon>Acanthaster</taxon>
    </lineage>
</organism>
<dbReference type="InterPro" id="IPR035897">
    <property type="entry name" value="Toll_tir_struct_dom_sf"/>
</dbReference>
<dbReference type="KEGG" id="aplc:110979712"/>
<feature type="region of interest" description="Disordered" evidence="1">
    <location>
        <begin position="789"/>
        <end position="820"/>
    </location>
</feature>
<evidence type="ECO:0000313" key="4">
    <source>
        <dbReference type="RefSeq" id="XP_022091443.1"/>
    </source>
</evidence>
<evidence type="ECO:0000313" key="3">
    <source>
        <dbReference type="Proteomes" id="UP000694845"/>
    </source>
</evidence>
<accession>A0A8B7YDW1</accession>
<dbReference type="Proteomes" id="UP000694845">
    <property type="component" value="Unplaced"/>
</dbReference>
<sequence length="952" mass="106958">MTSVPIVDTLVINTQTSGQCCIELCQGDITELDVKDKVDVICVSVLGRDYCTPASTLIGALQHKLNLSIRELAKDKEEDLRHAYMCWWSKPLPKKLPYKKLLCFENTWGRYCPQELVANVFRCLVPILNNEPGTVITPLLNTGGQGHDEVAILVGMVEAAAKWMKAGLPLKKLKIVLYATVFKGKITTMRMRDPEGILTAFRNLKERFSRETFIPMAVPLEYDIYLSHCAVDSEIASMVEAKLLASKPGIRIYKGRQDPADDRDEKDGAEGSFWQEDMYKIMSRCARVVPILSPSFLESKACVDLYNMALCCNRRAQRDLLAPLYIESIQDMPTYMGLVQYIDCSPKDEVKISDGCAHLVQSLEHASMKVHIEMVIADASPLHYDIFVSYSHRDSKLAIPVVEKLQRMNPDLRIFFDIQELKAGTTWQKMLYHAIDGCRSFMALVSNSYMKSAMCIEEFNLALAKHCSLESQLRLVPVCIEPLVDPLLEFRQVKLINAKPGVFEPAMEIICTSLVDWIAGRDWHPQLDSIFKRKMERILDASEYAVERRRLEFTLKYGRGEKMLKRDDVNYPPSLHGVYCRSVASEDTNSEDAPCDVAFSCAPEDRKFVSFATKILREVSPGLIIKETADTENERLALMESAQKVVVFLSANYLESVEQVEEFHTILLRQRYRSPTQVLFPITLHNLPQLPTYFHLIPSEFNLFDPLWVDLFCKHVINIKALQQMYKVHADHWAGRYENIGMIAAIHSLLVQLKNEREQPPALKTSQQPMLLNVLLLRAEVNRLYQKVKEAGAQDGDSSDTDGKGGSSHEGSKDAESLDDDGLLHIVSEVMTRGKGNCVAEGLSDSIASEGDELNEETKPSPEALPSSTEARSQNVINSQDSSLNQNPGGPDEETKKPSLKDSSTEIGRIQDTSPIIDEQVADRAAHTDSVGRSDEEHAVTGILGRRCCTLL</sequence>
<dbReference type="Pfam" id="PF13676">
    <property type="entry name" value="TIR_2"/>
    <property type="match status" value="2"/>
</dbReference>
<protein>
    <submittedName>
        <fullName evidence="4">Uncharacterized protein LOC110979712</fullName>
    </submittedName>
</protein>
<dbReference type="GeneID" id="110979712"/>